<protein>
    <submittedName>
        <fullName evidence="6">Radical SAM protein</fullName>
    </submittedName>
</protein>
<dbReference type="SFLD" id="SFLDG01386">
    <property type="entry name" value="main_SPASM_domain-containing"/>
    <property type="match status" value="1"/>
</dbReference>
<dbReference type="GO" id="GO:0051536">
    <property type="term" value="F:iron-sulfur cluster binding"/>
    <property type="evidence" value="ECO:0007669"/>
    <property type="project" value="UniProtKB-KW"/>
</dbReference>
<dbReference type="OrthoDB" id="9810775at2"/>
<dbReference type="Pfam" id="PF04055">
    <property type="entry name" value="Radical_SAM"/>
    <property type="match status" value="1"/>
</dbReference>
<dbReference type="GO" id="GO:0046872">
    <property type="term" value="F:metal ion binding"/>
    <property type="evidence" value="ECO:0007669"/>
    <property type="project" value="UniProtKB-KW"/>
</dbReference>
<evidence type="ECO:0000256" key="2">
    <source>
        <dbReference type="ARBA" id="ARBA00022723"/>
    </source>
</evidence>
<dbReference type="Proteomes" id="UP000287969">
    <property type="component" value="Chromosome"/>
</dbReference>
<dbReference type="InterPro" id="IPR058240">
    <property type="entry name" value="rSAM_sf"/>
</dbReference>
<keyword evidence="4" id="KW-0411">Iron-sulfur</keyword>
<gene>
    <name evidence="6" type="ORF">EQM13_07150</name>
</gene>
<dbReference type="AlphaFoldDB" id="A0A410QBZ2"/>
<dbReference type="InterPro" id="IPR006638">
    <property type="entry name" value="Elp3/MiaA/NifB-like_rSAM"/>
</dbReference>
<dbReference type="GO" id="GO:0003824">
    <property type="term" value="F:catalytic activity"/>
    <property type="evidence" value="ECO:0007669"/>
    <property type="project" value="InterPro"/>
</dbReference>
<accession>A0A410QBZ2</accession>
<evidence type="ECO:0000256" key="4">
    <source>
        <dbReference type="ARBA" id="ARBA00023014"/>
    </source>
</evidence>
<dbReference type="SFLD" id="SFLDS00029">
    <property type="entry name" value="Radical_SAM"/>
    <property type="match status" value="1"/>
</dbReference>
<dbReference type="PROSITE" id="PS51918">
    <property type="entry name" value="RADICAL_SAM"/>
    <property type="match status" value="1"/>
</dbReference>
<dbReference type="PANTHER" id="PTHR11228">
    <property type="entry name" value="RADICAL SAM DOMAIN PROTEIN"/>
    <property type="match status" value="1"/>
</dbReference>
<proteinExistence type="predicted"/>
<keyword evidence="3" id="KW-0408">Iron</keyword>
<evidence type="ECO:0000256" key="3">
    <source>
        <dbReference type="ARBA" id="ARBA00023004"/>
    </source>
</evidence>
<keyword evidence="7" id="KW-1185">Reference proteome</keyword>
<dbReference type="InterPro" id="IPR007197">
    <property type="entry name" value="rSAM"/>
</dbReference>
<evidence type="ECO:0000259" key="5">
    <source>
        <dbReference type="PROSITE" id="PS51918"/>
    </source>
</evidence>
<dbReference type="SUPFAM" id="SSF102114">
    <property type="entry name" value="Radical SAM enzymes"/>
    <property type="match status" value="1"/>
</dbReference>
<evidence type="ECO:0000313" key="7">
    <source>
        <dbReference type="Proteomes" id="UP000287969"/>
    </source>
</evidence>
<reference evidence="7" key="1">
    <citation type="submission" date="2019-01" db="EMBL/GenBank/DDBJ databases">
        <title>Draft genomes of a novel of Sporanaerobacter strains.</title>
        <authorList>
            <person name="Ma S."/>
        </authorList>
    </citation>
    <scope>NUCLEOTIDE SEQUENCE [LARGE SCALE GENOMIC DNA]</scope>
    <source>
        <strain evidence="7">NJN-17</strain>
    </source>
</reference>
<dbReference type="InterPro" id="IPR023885">
    <property type="entry name" value="4Fe4S-binding_SPASM_dom"/>
</dbReference>
<evidence type="ECO:0000313" key="6">
    <source>
        <dbReference type="EMBL" id="QAT61368.1"/>
    </source>
</evidence>
<sequence>MKDKYFADEICDVISKGNEVILSNRLTGRWLKIPAECYEAIKYSVETSIPINRVTDVFEDKDDQNYFNRLIKSIDGIGLLMTGKNSRFEIKSVQKVVFSITNRCNLKCEYCCVDSGNSTGKTDILSTGDVKMAIDNVLKLNPLNLVISGGEPLIREDFYDILEYIKEVYSGKVILCTNATLIKEKDIKKLAENVYAAEISLDGYDEKSCSQIRGKGIFTKVINNVKLLKENGMKYISLSMVAGKFNEDWVGPFLELNKKLGTRATVRNFSRLGRGAHTYHKYLSDDFAMHYYKMSDFDDMSTFRTNYCWAGSSQLFVNYDGNIYLCPLLQHEEFKICHVFDLNDDVIKRILKRNFPAFSNFDRIEIRNVSCCKNCKINIFCDVCPAKVYTLLDNRNAFDYNCNFMKKTLMPKIWRIS</sequence>
<feature type="domain" description="Radical SAM core" evidence="5">
    <location>
        <begin position="90"/>
        <end position="312"/>
    </location>
</feature>
<dbReference type="PANTHER" id="PTHR11228:SF7">
    <property type="entry name" value="PQQA PEPTIDE CYCLASE"/>
    <property type="match status" value="1"/>
</dbReference>
<name>A0A410QBZ2_9FIRM</name>
<organism evidence="6 7">
    <name type="scientific">Acidilutibacter cellobiosedens</name>
    <dbReference type="NCBI Taxonomy" id="2507161"/>
    <lineage>
        <taxon>Bacteria</taxon>
        <taxon>Bacillati</taxon>
        <taxon>Bacillota</taxon>
        <taxon>Tissierellia</taxon>
        <taxon>Tissierellales</taxon>
        <taxon>Acidilutibacteraceae</taxon>
        <taxon>Acidilutibacter</taxon>
    </lineage>
</organism>
<dbReference type="SMART" id="SM00729">
    <property type="entry name" value="Elp3"/>
    <property type="match status" value="1"/>
</dbReference>
<dbReference type="KEGG" id="spoa:EQM13_07150"/>
<dbReference type="Pfam" id="PF13186">
    <property type="entry name" value="SPASM"/>
    <property type="match status" value="1"/>
</dbReference>
<dbReference type="EMBL" id="CP035282">
    <property type="protein sequence ID" value="QAT61368.1"/>
    <property type="molecule type" value="Genomic_DNA"/>
</dbReference>
<dbReference type="Gene3D" id="3.20.20.70">
    <property type="entry name" value="Aldolase class I"/>
    <property type="match status" value="1"/>
</dbReference>
<dbReference type="CDD" id="cd01335">
    <property type="entry name" value="Radical_SAM"/>
    <property type="match status" value="1"/>
</dbReference>
<evidence type="ECO:0000256" key="1">
    <source>
        <dbReference type="ARBA" id="ARBA00022691"/>
    </source>
</evidence>
<dbReference type="SFLD" id="SFLDG01067">
    <property type="entry name" value="SPASM/twitch_domain_containing"/>
    <property type="match status" value="1"/>
</dbReference>
<keyword evidence="1" id="KW-0949">S-adenosyl-L-methionine</keyword>
<keyword evidence="2" id="KW-0479">Metal-binding</keyword>
<dbReference type="InterPro" id="IPR050377">
    <property type="entry name" value="Radical_SAM_PqqE_MftC-like"/>
</dbReference>
<dbReference type="InterPro" id="IPR013785">
    <property type="entry name" value="Aldolase_TIM"/>
</dbReference>
<dbReference type="RefSeq" id="WP_128752327.1">
    <property type="nucleotide sequence ID" value="NZ_CP035282.1"/>
</dbReference>